<dbReference type="EMBL" id="FOTS01000007">
    <property type="protein sequence ID" value="SFL52055.1"/>
    <property type="molecule type" value="Genomic_DNA"/>
</dbReference>
<protein>
    <recommendedName>
        <fullName evidence="4">ABC-2 family transporter protein</fullName>
    </recommendedName>
</protein>
<feature type="transmembrane region" description="Helical" evidence="1">
    <location>
        <begin position="207"/>
        <end position="228"/>
    </location>
</feature>
<evidence type="ECO:0000313" key="3">
    <source>
        <dbReference type="Proteomes" id="UP000199520"/>
    </source>
</evidence>
<organism evidence="2 3">
    <name type="scientific">Pelosinus propionicus DSM 13327</name>
    <dbReference type="NCBI Taxonomy" id="1123291"/>
    <lineage>
        <taxon>Bacteria</taxon>
        <taxon>Bacillati</taxon>
        <taxon>Bacillota</taxon>
        <taxon>Negativicutes</taxon>
        <taxon>Selenomonadales</taxon>
        <taxon>Sporomusaceae</taxon>
        <taxon>Pelosinus</taxon>
    </lineage>
</organism>
<accession>A0A1I4ICM4</accession>
<gene>
    <name evidence="2" type="ORF">SAMN04490355_1007138</name>
</gene>
<evidence type="ECO:0008006" key="4">
    <source>
        <dbReference type="Google" id="ProtNLM"/>
    </source>
</evidence>
<keyword evidence="1" id="KW-0812">Transmembrane</keyword>
<feature type="transmembrane region" description="Helical" evidence="1">
    <location>
        <begin position="43"/>
        <end position="69"/>
    </location>
</feature>
<keyword evidence="1" id="KW-0472">Membrane</keyword>
<name>A0A1I4ICM4_9FIRM</name>
<dbReference type="RefSeq" id="WP_090933755.1">
    <property type="nucleotide sequence ID" value="NZ_FOTS01000007.1"/>
</dbReference>
<keyword evidence="1" id="KW-1133">Transmembrane helix</keyword>
<feature type="transmembrane region" description="Helical" evidence="1">
    <location>
        <begin position="12"/>
        <end position="31"/>
    </location>
</feature>
<keyword evidence="3" id="KW-1185">Reference proteome</keyword>
<sequence>MFHLIKYELRGKLLTILGICLSVIIGNLFLMTKVESWQIGVPVLSGFLGGAALVVIGISSLTLMSDYLYEDQGYLLFTLPQSGTSIMASRLIAAVIQISLVALVSAAMFGVLDQGRLFNAIFNQVELHELVYSILLHLWTIVSTLTFMYFCMVVGRIALKGKKIGKIGSFVIFVLLSIAKAGLAVGISSSFPQMVQIHSVTTMTMNVGSMIFDIVTFGILFMATSYLLEHKVDL</sequence>
<feature type="transmembrane region" description="Helical" evidence="1">
    <location>
        <begin position="132"/>
        <end position="155"/>
    </location>
</feature>
<dbReference type="STRING" id="1123291.SAMN04490355_1007138"/>
<dbReference type="OrthoDB" id="9816138at2"/>
<dbReference type="Proteomes" id="UP000199520">
    <property type="component" value="Unassembled WGS sequence"/>
</dbReference>
<feature type="transmembrane region" description="Helical" evidence="1">
    <location>
        <begin position="167"/>
        <end position="187"/>
    </location>
</feature>
<proteinExistence type="predicted"/>
<evidence type="ECO:0000313" key="2">
    <source>
        <dbReference type="EMBL" id="SFL52055.1"/>
    </source>
</evidence>
<reference evidence="3" key="1">
    <citation type="submission" date="2016-10" db="EMBL/GenBank/DDBJ databases">
        <authorList>
            <person name="Varghese N."/>
            <person name="Submissions S."/>
        </authorList>
    </citation>
    <scope>NUCLEOTIDE SEQUENCE [LARGE SCALE GENOMIC DNA]</scope>
    <source>
        <strain evidence="3">DSM 13327</strain>
    </source>
</reference>
<feature type="transmembrane region" description="Helical" evidence="1">
    <location>
        <begin position="90"/>
        <end position="112"/>
    </location>
</feature>
<dbReference type="AlphaFoldDB" id="A0A1I4ICM4"/>
<evidence type="ECO:0000256" key="1">
    <source>
        <dbReference type="SAM" id="Phobius"/>
    </source>
</evidence>